<comment type="catalytic activity">
    <reaction evidence="1">
        <text>ATP + protein L-histidine = ADP + protein N-phospho-L-histidine.</text>
        <dbReference type="EC" id="2.7.13.3"/>
    </reaction>
</comment>
<keyword evidence="4" id="KW-1003">Cell membrane</keyword>
<evidence type="ECO:0000256" key="7">
    <source>
        <dbReference type="ARBA" id="ARBA00022692"/>
    </source>
</evidence>
<dbReference type="PROSITE" id="PS50109">
    <property type="entry name" value="HIS_KIN"/>
    <property type="match status" value="1"/>
</dbReference>
<dbReference type="InterPro" id="IPR036097">
    <property type="entry name" value="HisK_dim/P_sf"/>
</dbReference>
<dbReference type="InterPro" id="IPR005467">
    <property type="entry name" value="His_kinase_dom"/>
</dbReference>
<dbReference type="SMART" id="SM00387">
    <property type="entry name" value="HATPase_c"/>
    <property type="match status" value="1"/>
</dbReference>
<dbReference type="PRINTS" id="PR00344">
    <property type="entry name" value="BCTRLSENSOR"/>
</dbReference>
<dbReference type="EC" id="2.7.13.3" evidence="3"/>
<evidence type="ECO:0000259" key="14">
    <source>
        <dbReference type="PROSITE" id="PS50110"/>
    </source>
</evidence>
<evidence type="ECO:0000256" key="1">
    <source>
        <dbReference type="ARBA" id="ARBA00000085"/>
    </source>
</evidence>
<dbReference type="RefSeq" id="WP_341427021.1">
    <property type="nucleotide sequence ID" value="NZ_JBBUTG010000011.1"/>
</dbReference>
<dbReference type="PROSITE" id="PS50110">
    <property type="entry name" value="RESPONSE_REGULATORY"/>
    <property type="match status" value="1"/>
</dbReference>
<dbReference type="SUPFAM" id="SSF55874">
    <property type="entry name" value="ATPase domain of HSP90 chaperone/DNA topoisomerase II/histidine kinase"/>
    <property type="match status" value="1"/>
</dbReference>
<dbReference type="Pfam" id="PF05231">
    <property type="entry name" value="MASE1"/>
    <property type="match status" value="1"/>
</dbReference>
<evidence type="ECO:0000259" key="17">
    <source>
        <dbReference type="PROSITE" id="PS50839"/>
    </source>
</evidence>
<comment type="caution">
    <text evidence="18">The sequence shown here is derived from an EMBL/GenBank/DDBJ whole genome shotgun (WGS) entry which is preliminary data.</text>
</comment>
<feature type="modified residue" description="4-aspartylphosphate" evidence="11">
    <location>
        <position position="975"/>
    </location>
</feature>
<keyword evidence="5 11" id="KW-0597">Phosphoprotein</keyword>
<dbReference type="Gene3D" id="3.30.565.10">
    <property type="entry name" value="Histidine kinase-like ATPase, C-terminal domain"/>
    <property type="match status" value="1"/>
</dbReference>
<feature type="domain" description="PAS" evidence="15">
    <location>
        <begin position="540"/>
        <end position="595"/>
    </location>
</feature>
<dbReference type="Proteomes" id="UP001371218">
    <property type="component" value="Unassembled WGS sequence"/>
</dbReference>
<dbReference type="InterPro" id="IPR001610">
    <property type="entry name" value="PAC"/>
</dbReference>
<evidence type="ECO:0000256" key="6">
    <source>
        <dbReference type="ARBA" id="ARBA00022679"/>
    </source>
</evidence>
<feature type="domain" description="CHASE" evidence="17">
    <location>
        <begin position="255"/>
        <end position="386"/>
    </location>
</feature>
<evidence type="ECO:0000256" key="10">
    <source>
        <dbReference type="ARBA" id="ARBA00023136"/>
    </source>
</evidence>
<dbReference type="SMART" id="SM00448">
    <property type="entry name" value="REC"/>
    <property type="match status" value="1"/>
</dbReference>
<feature type="transmembrane region" description="Helical" evidence="12">
    <location>
        <begin position="484"/>
        <end position="505"/>
    </location>
</feature>
<dbReference type="PROSITE" id="PS50839">
    <property type="entry name" value="CHASE"/>
    <property type="match status" value="1"/>
</dbReference>
<organism evidence="18 19">
    <name type="scientific">Ideonella lacteola</name>
    <dbReference type="NCBI Taxonomy" id="2984193"/>
    <lineage>
        <taxon>Bacteria</taxon>
        <taxon>Pseudomonadati</taxon>
        <taxon>Pseudomonadota</taxon>
        <taxon>Betaproteobacteria</taxon>
        <taxon>Burkholderiales</taxon>
        <taxon>Sphaerotilaceae</taxon>
        <taxon>Ideonella</taxon>
    </lineage>
</organism>
<keyword evidence="6" id="KW-0808">Transferase</keyword>
<dbReference type="Gene3D" id="3.40.50.2300">
    <property type="match status" value="1"/>
</dbReference>
<keyword evidence="10 12" id="KW-0472">Membrane</keyword>
<dbReference type="InterPro" id="IPR000014">
    <property type="entry name" value="PAS"/>
</dbReference>
<evidence type="ECO:0000259" key="15">
    <source>
        <dbReference type="PROSITE" id="PS50112"/>
    </source>
</evidence>
<dbReference type="Pfam" id="PF00512">
    <property type="entry name" value="HisKA"/>
    <property type="match status" value="1"/>
</dbReference>
<evidence type="ECO:0000256" key="3">
    <source>
        <dbReference type="ARBA" id="ARBA00012438"/>
    </source>
</evidence>
<dbReference type="SUPFAM" id="SSF55785">
    <property type="entry name" value="PYP-like sensor domain (PAS domain)"/>
    <property type="match status" value="1"/>
</dbReference>
<dbReference type="Gene3D" id="1.10.287.130">
    <property type="match status" value="1"/>
</dbReference>
<dbReference type="Pfam" id="PF00072">
    <property type="entry name" value="Response_reg"/>
    <property type="match status" value="1"/>
</dbReference>
<evidence type="ECO:0000259" key="16">
    <source>
        <dbReference type="PROSITE" id="PS50113"/>
    </source>
</evidence>
<dbReference type="SMART" id="SM01079">
    <property type="entry name" value="CHASE"/>
    <property type="match status" value="1"/>
</dbReference>
<dbReference type="Gene3D" id="3.30.450.350">
    <property type="entry name" value="CHASE domain"/>
    <property type="match status" value="1"/>
</dbReference>
<keyword evidence="19" id="KW-1185">Reference proteome</keyword>
<evidence type="ECO:0000259" key="13">
    <source>
        <dbReference type="PROSITE" id="PS50109"/>
    </source>
</evidence>
<dbReference type="CDD" id="cd00082">
    <property type="entry name" value="HisKA"/>
    <property type="match status" value="1"/>
</dbReference>
<dbReference type="CDD" id="cd00130">
    <property type="entry name" value="PAS"/>
    <property type="match status" value="1"/>
</dbReference>
<dbReference type="InterPro" id="IPR006189">
    <property type="entry name" value="CHASE_dom"/>
</dbReference>
<evidence type="ECO:0000313" key="19">
    <source>
        <dbReference type="Proteomes" id="UP001371218"/>
    </source>
</evidence>
<evidence type="ECO:0000313" key="18">
    <source>
        <dbReference type="EMBL" id="MEK8032600.1"/>
    </source>
</evidence>
<keyword evidence="9 12" id="KW-1133">Transmembrane helix</keyword>
<evidence type="ECO:0000256" key="2">
    <source>
        <dbReference type="ARBA" id="ARBA00004651"/>
    </source>
</evidence>
<dbReference type="SMART" id="SM00091">
    <property type="entry name" value="PAS"/>
    <property type="match status" value="1"/>
</dbReference>
<dbReference type="PANTHER" id="PTHR43047">
    <property type="entry name" value="TWO-COMPONENT HISTIDINE PROTEIN KINASE"/>
    <property type="match status" value="1"/>
</dbReference>
<dbReference type="SUPFAM" id="SSF47384">
    <property type="entry name" value="Homodimeric domain of signal transducing histidine kinase"/>
    <property type="match status" value="1"/>
</dbReference>
<dbReference type="GO" id="GO:0005524">
    <property type="term" value="F:ATP binding"/>
    <property type="evidence" value="ECO:0007669"/>
    <property type="project" value="UniProtKB-KW"/>
</dbReference>
<proteinExistence type="predicted"/>
<dbReference type="InterPro" id="IPR007895">
    <property type="entry name" value="MASE1"/>
</dbReference>
<dbReference type="NCBIfam" id="TIGR00229">
    <property type="entry name" value="sensory_box"/>
    <property type="match status" value="1"/>
</dbReference>
<keyword evidence="8" id="KW-0418">Kinase</keyword>
<feature type="domain" description="Response regulatory" evidence="14">
    <location>
        <begin position="925"/>
        <end position="1042"/>
    </location>
</feature>
<evidence type="ECO:0000256" key="9">
    <source>
        <dbReference type="ARBA" id="ARBA00022989"/>
    </source>
</evidence>
<feature type="transmembrane region" description="Helical" evidence="12">
    <location>
        <begin position="79"/>
        <end position="102"/>
    </location>
</feature>
<gene>
    <name evidence="18" type="ORF">AACH06_17405</name>
</gene>
<dbReference type="EMBL" id="JBBUTG010000011">
    <property type="protein sequence ID" value="MEK8032600.1"/>
    <property type="molecule type" value="Genomic_DNA"/>
</dbReference>
<dbReference type="InterPro" id="IPR013656">
    <property type="entry name" value="PAS_4"/>
</dbReference>
<dbReference type="InterPro" id="IPR000700">
    <property type="entry name" value="PAS-assoc_C"/>
</dbReference>
<dbReference type="PROSITE" id="PS50112">
    <property type="entry name" value="PAS"/>
    <property type="match status" value="1"/>
</dbReference>
<accession>A0ABU9BVF9</accession>
<dbReference type="SUPFAM" id="SSF52172">
    <property type="entry name" value="CheY-like"/>
    <property type="match status" value="1"/>
</dbReference>
<dbReference type="Pfam" id="PF08448">
    <property type="entry name" value="PAS_4"/>
    <property type="match status" value="1"/>
</dbReference>
<dbReference type="InterPro" id="IPR004358">
    <property type="entry name" value="Sig_transdc_His_kin-like_C"/>
</dbReference>
<keyword evidence="7 12" id="KW-0812">Transmembrane</keyword>
<dbReference type="Gene3D" id="3.30.450.20">
    <property type="entry name" value="PAS domain"/>
    <property type="match status" value="1"/>
</dbReference>
<sequence length="1053" mass="114326">MLKNASIAAGTAVAYFVAATLALLMVTSGNFAAPIYPAAGVGLACVLRFGPSAAPGVFLGSLLSNLRVFWVDGQPWPTLAAWFALGAGLQALVGAALVTRTIGVHPRLTRPREIVRFFVTGGALGCVVSASVATAAIAVLRPAADLGGGSGSPLAENWWIWYSGDAFGTLVGAPVALSVIGLPRRIWTSRRITVAWPVALATLLLGVATARLNDWEDQRATAAFERDVNSAAASIEAHLQRHLDALTAIHGLFEAEHPVSRVEFERATSTWLQQLPSLQGLGFLEQIDRPSLVDREAALSTQDGRPFKVFEREPEIAARDASMLAVRFIEPMARNAKALGVNSLSISEPRKALLQTMQTGAAVATGPFRLTQESGVQTGVVVYQRVRGIAGRQQGAAFATLRMGDALDRMTARLPATLEYCLLDTQAGFSPLAGTARCADRQTTSRRAFERALHFGSRTWQLRIVPTADATVYGGGLRTDGRTVWIFAASGMVACSLLGMLLLLLTGRAREIELTVRQRTRQVLALLNENLQSETALRSTEQRFKLLFDKVPVGVVFAEKDGTILQPNACYCELLGYTEAELRGRRILDITPAEDAVEDEARRARLAARPREPLRYVKRYIRADGREVQVRVTATMLLDEQERPDKIVALVEDLSEQLRLEEAQRARTAAEAANKAKTEFMSRMSHELRTPLNAVLGFAQLLNLDRSLPFTEKHLAWLKQMQEAGWHLLQLIDDILDLSRVEAGAVALTSTPVELPPLLHSALAMIDADAQQLGITIDRRPSCELPIRVQADITRLRQVLINLLSNAVKYNRPGGHVMIDVLVHPRGRATLTIADTGLGMSAAQQQRLFKPFDRLGRENSNVPGAGIGLYLTKLLVERMNGELSVSSQEGQGTRFSISLPLAADTPPLPESPPEGPSTRAYRARRVLLIEDNHDNVEVISAMVALRPQIVLEVSRTGREGLAAAAANRPDLVLLDLRLPDISGLTVLERLRADDATQDVAVVVLSASADQDQISEALTRGATAFLSKPLVAEQLLDTLDEMLSSIQTDFGRLA</sequence>
<evidence type="ECO:0000256" key="8">
    <source>
        <dbReference type="ARBA" id="ARBA00022777"/>
    </source>
</evidence>
<evidence type="ECO:0000256" key="4">
    <source>
        <dbReference type="ARBA" id="ARBA00022475"/>
    </source>
</evidence>
<dbReference type="InterPro" id="IPR003661">
    <property type="entry name" value="HisK_dim/P_dom"/>
</dbReference>
<dbReference type="InterPro" id="IPR003594">
    <property type="entry name" value="HATPase_dom"/>
</dbReference>
<dbReference type="SMART" id="SM00388">
    <property type="entry name" value="HisKA"/>
    <property type="match status" value="1"/>
</dbReference>
<feature type="transmembrane region" description="Helical" evidence="12">
    <location>
        <begin position="159"/>
        <end position="182"/>
    </location>
</feature>
<name>A0ABU9BVF9_9BURK</name>
<feature type="transmembrane region" description="Helical" evidence="12">
    <location>
        <begin position="114"/>
        <end position="139"/>
    </location>
</feature>
<dbReference type="InterPro" id="IPR042240">
    <property type="entry name" value="CHASE_sf"/>
</dbReference>
<comment type="subcellular location">
    <subcellularLocation>
        <location evidence="2">Cell membrane</location>
        <topology evidence="2">Multi-pass membrane protein</topology>
    </subcellularLocation>
</comment>
<dbReference type="InterPro" id="IPR035965">
    <property type="entry name" value="PAS-like_dom_sf"/>
</dbReference>
<dbReference type="Pfam" id="PF02518">
    <property type="entry name" value="HATPase_c"/>
    <property type="match status" value="1"/>
</dbReference>
<keyword evidence="18" id="KW-0067">ATP-binding</keyword>
<dbReference type="SMART" id="SM00086">
    <property type="entry name" value="PAC"/>
    <property type="match status" value="1"/>
</dbReference>
<feature type="transmembrane region" description="Helical" evidence="12">
    <location>
        <begin position="6"/>
        <end position="26"/>
    </location>
</feature>
<dbReference type="PROSITE" id="PS50113">
    <property type="entry name" value="PAC"/>
    <property type="match status" value="1"/>
</dbReference>
<dbReference type="PANTHER" id="PTHR43047:SF72">
    <property type="entry name" value="OSMOSENSING HISTIDINE PROTEIN KINASE SLN1"/>
    <property type="match status" value="1"/>
</dbReference>
<protein>
    <recommendedName>
        <fullName evidence="3">histidine kinase</fullName>
        <ecNumber evidence="3">2.7.13.3</ecNumber>
    </recommendedName>
</protein>
<feature type="domain" description="PAC" evidence="16">
    <location>
        <begin position="614"/>
        <end position="666"/>
    </location>
</feature>
<reference evidence="18 19" key="1">
    <citation type="submission" date="2024-04" db="EMBL/GenBank/DDBJ databases">
        <title>Novel species of the genus Ideonella isolated from streams.</title>
        <authorList>
            <person name="Lu H."/>
        </authorList>
    </citation>
    <scope>NUCLEOTIDE SEQUENCE [LARGE SCALE GENOMIC DNA]</scope>
    <source>
        <strain evidence="18 19">DXS29W</strain>
    </source>
</reference>
<feature type="transmembrane region" description="Helical" evidence="12">
    <location>
        <begin position="38"/>
        <end position="59"/>
    </location>
</feature>
<evidence type="ECO:0000256" key="5">
    <source>
        <dbReference type="ARBA" id="ARBA00022553"/>
    </source>
</evidence>
<feature type="domain" description="Histidine kinase" evidence="13">
    <location>
        <begin position="683"/>
        <end position="903"/>
    </location>
</feature>
<keyword evidence="18" id="KW-0547">Nucleotide-binding</keyword>
<dbReference type="InterPro" id="IPR011006">
    <property type="entry name" value="CheY-like_superfamily"/>
</dbReference>
<dbReference type="InterPro" id="IPR036890">
    <property type="entry name" value="HATPase_C_sf"/>
</dbReference>
<dbReference type="Pfam" id="PF03924">
    <property type="entry name" value="CHASE"/>
    <property type="match status" value="1"/>
</dbReference>
<evidence type="ECO:0000256" key="11">
    <source>
        <dbReference type="PROSITE-ProRule" id="PRU00169"/>
    </source>
</evidence>
<evidence type="ECO:0000256" key="12">
    <source>
        <dbReference type="SAM" id="Phobius"/>
    </source>
</evidence>
<dbReference type="InterPro" id="IPR001789">
    <property type="entry name" value="Sig_transdc_resp-reg_receiver"/>
</dbReference>